<evidence type="ECO:0000313" key="3">
    <source>
        <dbReference type="Proteomes" id="UP000248079"/>
    </source>
</evidence>
<dbReference type="PANTHER" id="PTHR43481:SF4">
    <property type="entry name" value="GLYCEROL-1-PHOSPHATE PHOSPHOHYDROLASE 1-RELATED"/>
    <property type="match status" value="1"/>
</dbReference>
<dbReference type="InterPro" id="IPR036412">
    <property type="entry name" value="HAD-like_sf"/>
</dbReference>
<evidence type="ECO:0000313" key="2">
    <source>
        <dbReference type="EMBL" id="PXY01275.1"/>
    </source>
</evidence>
<dbReference type="Proteomes" id="UP000248079">
    <property type="component" value="Unassembled WGS sequence"/>
</dbReference>
<dbReference type="Gene3D" id="1.10.150.240">
    <property type="entry name" value="Putative phosphatase, domain 2"/>
    <property type="match status" value="1"/>
</dbReference>
<keyword evidence="3" id="KW-1185">Reference proteome</keyword>
<dbReference type="InterPro" id="IPR010976">
    <property type="entry name" value="B-phosphoglucomutase_hydrolase"/>
</dbReference>
<dbReference type="Pfam" id="PF13419">
    <property type="entry name" value="HAD_2"/>
    <property type="match status" value="1"/>
</dbReference>
<sequence>MNRINCEVEPIKSMNMKSIKLYTDTKALIFDLDGTLADTMPLHFEAWKKAAEVMGVEYSFEWLSACAGMPSSKIIEKLNKEYNHSIDPQEFSVIKEEFFAREMHKITEIKPVTDLVYKYHNQIPMAVGTGGKRNIAQETMEILGLDKYIPILVSADDVNNHKPEPETFLKCAELMGVDPKFCQVFEDGLLGIQAAETAGMMVTDVTPYY</sequence>
<name>A0A2V3ZX67_9BACT</name>
<proteinExistence type="inferred from homology"/>
<dbReference type="InterPro" id="IPR051806">
    <property type="entry name" value="HAD-like_SPP"/>
</dbReference>
<dbReference type="InterPro" id="IPR023198">
    <property type="entry name" value="PGP-like_dom2"/>
</dbReference>
<dbReference type="CDD" id="cd07505">
    <property type="entry name" value="HAD_BPGM-like"/>
    <property type="match status" value="1"/>
</dbReference>
<comment type="similarity">
    <text evidence="1">Belongs to the HAD-like hydrolase superfamily. CbbY/CbbZ/Gph/YieH family.</text>
</comment>
<dbReference type="SUPFAM" id="SSF56784">
    <property type="entry name" value="HAD-like"/>
    <property type="match status" value="1"/>
</dbReference>
<dbReference type="InterPro" id="IPR006439">
    <property type="entry name" value="HAD-SF_hydro_IA"/>
</dbReference>
<organism evidence="2 3">
    <name type="scientific">Marinifilum breve</name>
    <dbReference type="NCBI Taxonomy" id="2184082"/>
    <lineage>
        <taxon>Bacteria</taxon>
        <taxon>Pseudomonadati</taxon>
        <taxon>Bacteroidota</taxon>
        <taxon>Bacteroidia</taxon>
        <taxon>Marinilabiliales</taxon>
        <taxon>Marinifilaceae</taxon>
    </lineage>
</organism>
<accession>A0A2V3ZX67</accession>
<reference evidence="2 3" key="1">
    <citation type="submission" date="2018-05" db="EMBL/GenBank/DDBJ databases">
        <title>Marinifilum breve JC075T sp. nov., a marine bacterium isolated from Yongle Blue Hole in the South China Sea.</title>
        <authorList>
            <person name="Fu T."/>
        </authorList>
    </citation>
    <scope>NUCLEOTIDE SEQUENCE [LARGE SCALE GENOMIC DNA]</scope>
    <source>
        <strain evidence="2 3">JC075</strain>
    </source>
</reference>
<dbReference type="OrthoDB" id="9797743at2"/>
<dbReference type="PANTHER" id="PTHR43481">
    <property type="entry name" value="FRUCTOSE-1-PHOSPHATE PHOSPHATASE"/>
    <property type="match status" value="1"/>
</dbReference>
<dbReference type="InterPro" id="IPR023214">
    <property type="entry name" value="HAD_sf"/>
</dbReference>
<dbReference type="GO" id="GO:0050308">
    <property type="term" value="F:sugar-phosphatase activity"/>
    <property type="evidence" value="ECO:0007669"/>
    <property type="project" value="TreeGrafter"/>
</dbReference>
<comment type="caution">
    <text evidence="2">The sequence shown here is derived from an EMBL/GenBank/DDBJ whole genome shotgun (WGS) entry which is preliminary data.</text>
</comment>
<dbReference type="EMBL" id="QFLI01000004">
    <property type="protein sequence ID" value="PXY01275.1"/>
    <property type="molecule type" value="Genomic_DNA"/>
</dbReference>
<dbReference type="SFLD" id="SFLDG01129">
    <property type="entry name" value="C1.5:_HAD__Beta-PGM__Phosphata"/>
    <property type="match status" value="1"/>
</dbReference>
<dbReference type="NCBIfam" id="TIGR02009">
    <property type="entry name" value="PGMB-YQAB-SF"/>
    <property type="match status" value="1"/>
</dbReference>
<dbReference type="InterPro" id="IPR041492">
    <property type="entry name" value="HAD_2"/>
</dbReference>
<evidence type="ECO:0000256" key="1">
    <source>
        <dbReference type="ARBA" id="ARBA00006171"/>
    </source>
</evidence>
<dbReference type="Gene3D" id="3.40.50.1000">
    <property type="entry name" value="HAD superfamily/HAD-like"/>
    <property type="match status" value="1"/>
</dbReference>
<dbReference type="AlphaFoldDB" id="A0A2V3ZX67"/>
<gene>
    <name evidence="2" type="ORF">DF185_11570</name>
</gene>
<dbReference type="SFLD" id="SFLDS00003">
    <property type="entry name" value="Haloacid_Dehalogenase"/>
    <property type="match status" value="1"/>
</dbReference>
<protein>
    <submittedName>
        <fullName evidence="2">Phosphatase</fullName>
    </submittedName>
</protein>
<dbReference type="NCBIfam" id="TIGR01509">
    <property type="entry name" value="HAD-SF-IA-v3"/>
    <property type="match status" value="1"/>
</dbReference>